<keyword evidence="1" id="KW-0175">Coiled coil</keyword>
<reference evidence="3 4" key="1">
    <citation type="submission" date="2018-11" db="EMBL/GenBank/DDBJ databases">
        <title>Sequencing the genomes of 1000 actinobacteria strains.</title>
        <authorList>
            <person name="Klenk H.-P."/>
        </authorList>
    </citation>
    <scope>NUCLEOTIDE SEQUENCE [LARGE SCALE GENOMIC DNA]</scope>
    <source>
        <strain evidence="3 4">DSM 44348</strain>
    </source>
</reference>
<keyword evidence="4" id="KW-1185">Reference proteome</keyword>
<evidence type="ECO:0000256" key="2">
    <source>
        <dbReference type="SAM" id="MobiDB-lite"/>
    </source>
</evidence>
<evidence type="ECO:0000256" key="1">
    <source>
        <dbReference type="SAM" id="Coils"/>
    </source>
</evidence>
<dbReference type="InterPro" id="IPR010298">
    <property type="entry name" value="YacP-like"/>
</dbReference>
<comment type="caution">
    <text evidence="3">The sequence shown here is derived from an EMBL/GenBank/DDBJ whole genome shotgun (WGS) entry which is preliminary data.</text>
</comment>
<dbReference type="PANTHER" id="PTHR34547">
    <property type="entry name" value="YACP-LIKE NYN DOMAIN PROTEIN"/>
    <property type="match status" value="1"/>
</dbReference>
<accession>A0A3N2H1X3</accession>
<name>A0A3N2H1X3_9PSEU</name>
<evidence type="ECO:0000313" key="3">
    <source>
        <dbReference type="EMBL" id="ROS42891.1"/>
    </source>
</evidence>
<organism evidence="3 4">
    <name type="scientific">Amycolatopsis thermoflava</name>
    <dbReference type="NCBI Taxonomy" id="84480"/>
    <lineage>
        <taxon>Bacteria</taxon>
        <taxon>Bacillati</taxon>
        <taxon>Actinomycetota</taxon>
        <taxon>Actinomycetes</taxon>
        <taxon>Pseudonocardiales</taxon>
        <taxon>Pseudonocardiaceae</taxon>
        <taxon>Amycolatopsis</taxon>
        <taxon>Amycolatopsis methanolica group</taxon>
    </lineage>
</organism>
<gene>
    <name evidence="3" type="ORF">EDD35_5292</name>
</gene>
<proteinExistence type="predicted"/>
<dbReference type="Pfam" id="PF05991">
    <property type="entry name" value="NYN_YacP"/>
    <property type="match status" value="1"/>
</dbReference>
<dbReference type="Proteomes" id="UP000274843">
    <property type="component" value="Unassembled WGS sequence"/>
</dbReference>
<feature type="coiled-coil region" evidence="1">
    <location>
        <begin position="162"/>
        <end position="281"/>
    </location>
</feature>
<dbReference type="PANTHER" id="PTHR34547:SF1">
    <property type="entry name" value="YACP-LIKE NYN DOMAIN PROTEIN"/>
    <property type="match status" value="1"/>
</dbReference>
<protein>
    <submittedName>
        <fullName evidence="3">Putative RNA-binding protein with PIN domain</fullName>
    </submittedName>
</protein>
<evidence type="ECO:0000313" key="4">
    <source>
        <dbReference type="Proteomes" id="UP000274843"/>
    </source>
</evidence>
<feature type="region of interest" description="Disordered" evidence="2">
    <location>
        <begin position="1"/>
        <end position="46"/>
    </location>
</feature>
<dbReference type="EMBL" id="RKHY01000001">
    <property type="protein sequence ID" value="ROS42891.1"/>
    <property type="molecule type" value="Genomic_DNA"/>
</dbReference>
<dbReference type="AlphaFoldDB" id="A0A3N2H1X3"/>
<sequence length="467" mass="50273">MIVTEADYPERMFPSVHAEEPEDPGLRAPAASARPEPDAKSVNWRDLPEPVRGRLAELAAEALGKIPRIDIPQQLRPVAKFAPAKRAKLGGAALLTTLEDSTAFRTAVLEWVREYRPDALDPNDPDPVAAAVAAVLLGEASAATRVRLVVKNAAETALRAERDAAVARSQRLEAELARVREELAEAREAIEGARVEREEELAKLRNRLREQGTQLRQAKDAAEEARELLAQADVRREQEVAAVTAQLERERQRAASERARAERAAADAEIARQSAKEAREADEVRLSLLVDTLQGAVSGLRRELSLDTSARRPADTVLGASSGTGAGRQVRDPAVLDRLLALPSVHLIVDGYNVTKTGYPELTLADQRNRLVQQLGALAARTGAEITVVFDGAEVMSVPTVSARGVRVLFSDPGVIADDVIRSLVAAEPQGRPLVVASTDRGVADSVRRSGAHPVASAVLLARLGRI</sequence>